<feature type="region of interest" description="Disordered" evidence="1">
    <location>
        <begin position="60"/>
        <end position="104"/>
    </location>
</feature>
<evidence type="ECO:0000313" key="3">
    <source>
        <dbReference type="Proteomes" id="UP000827092"/>
    </source>
</evidence>
<keyword evidence="3" id="KW-1185">Reference proteome</keyword>
<dbReference type="Proteomes" id="UP000827092">
    <property type="component" value="Unassembled WGS sequence"/>
</dbReference>
<accession>A0AAV6TDI9</accession>
<dbReference type="EMBL" id="JAFNEN010006412">
    <property type="protein sequence ID" value="KAG8155985.1"/>
    <property type="molecule type" value="Genomic_DNA"/>
</dbReference>
<sequence>MIKRNRRGHSYCDARGEILATVARRTTAKAFAKNVSIIRTKKLEDRRAIRYRPSSNHKTCQPAIRCVPPNDTPAAPEPKLLGSGGNEPGEASAESPPQGLGKLGLGVERPGDGLCSKSPAGAFPQKGVWRGHSCGFYRMRSPLESGCLECNLNRVGKLHLPPKYSVRTDTNKYRGGKVQRTLKREFRVRENS</sequence>
<comment type="caution">
    <text evidence="2">The sequence shown here is derived from an EMBL/GenBank/DDBJ whole genome shotgun (WGS) entry which is preliminary data.</text>
</comment>
<protein>
    <submittedName>
        <fullName evidence="2">Uncharacterized protein</fullName>
    </submittedName>
</protein>
<proteinExistence type="predicted"/>
<reference evidence="2 3" key="1">
    <citation type="journal article" date="2022" name="Nat. Ecol. Evol.">
        <title>A masculinizing supergene underlies an exaggerated male reproductive morph in a spider.</title>
        <authorList>
            <person name="Hendrickx F."/>
            <person name="De Corte Z."/>
            <person name="Sonet G."/>
            <person name="Van Belleghem S.M."/>
            <person name="Kostlbacher S."/>
            <person name="Vangestel C."/>
        </authorList>
    </citation>
    <scope>NUCLEOTIDE SEQUENCE [LARGE SCALE GENOMIC DNA]</scope>
    <source>
        <strain evidence="2">W744_W776</strain>
    </source>
</reference>
<evidence type="ECO:0000313" key="2">
    <source>
        <dbReference type="EMBL" id="KAG8155985.1"/>
    </source>
</evidence>
<evidence type="ECO:0000256" key="1">
    <source>
        <dbReference type="SAM" id="MobiDB-lite"/>
    </source>
</evidence>
<dbReference type="AlphaFoldDB" id="A0AAV6TDI9"/>
<organism evidence="2 3">
    <name type="scientific">Oedothorax gibbosus</name>
    <dbReference type="NCBI Taxonomy" id="931172"/>
    <lineage>
        <taxon>Eukaryota</taxon>
        <taxon>Metazoa</taxon>
        <taxon>Ecdysozoa</taxon>
        <taxon>Arthropoda</taxon>
        <taxon>Chelicerata</taxon>
        <taxon>Arachnida</taxon>
        <taxon>Araneae</taxon>
        <taxon>Araneomorphae</taxon>
        <taxon>Entelegynae</taxon>
        <taxon>Araneoidea</taxon>
        <taxon>Linyphiidae</taxon>
        <taxon>Erigoninae</taxon>
        <taxon>Oedothorax</taxon>
    </lineage>
</organism>
<name>A0AAV6TDI9_9ARAC</name>
<gene>
    <name evidence="2" type="ORF">JTE90_014838</name>
</gene>